<feature type="repeat" description="TPR" evidence="1">
    <location>
        <begin position="247"/>
        <end position="280"/>
    </location>
</feature>
<feature type="repeat" description="TPR" evidence="1">
    <location>
        <begin position="315"/>
        <end position="348"/>
    </location>
</feature>
<reference evidence="3" key="1">
    <citation type="submission" date="2021-11" db="EMBL/GenBank/DDBJ databases">
        <title>BS-T2-15 a new species belonging to the Comamonadaceae family isolated from the soil of a French oak forest.</title>
        <authorList>
            <person name="Mieszkin S."/>
            <person name="Alain K."/>
        </authorList>
    </citation>
    <scope>NUCLEOTIDE SEQUENCE</scope>
    <source>
        <strain evidence="3">BS-T2-15</strain>
    </source>
</reference>
<gene>
    <name evidence="3" type="ORF">LPC04_08720</name>
</gene>
<name>A0A9X2BYM9_9BURK</name>
<feature type="chain" id="PRO_5040935367" evidence="2">
    <location>
        <begin position="33"/>
        <end position="410"/>
    </location>
</feature>
<dbReference type="PROSITE" id="PS51257">
    <property type="entry name" value="PROKAR_LIPOPROTEIN"/>
    <property type="match status" value="1"/>
</dbReference>
<dbReference type="EMBL" id="JAJLJH010000001">
    <property type="protein sequence ID" value="MCK9685788.1"/>
    <property type="molecule type" value="Genomic_DNA"/>
</dbReference>
<protein>
    <submittedName>
        <fullName evidence="3">Tetratricopeptide repeat protein</fullName>
    </submittedName>
</protein>
<dbReference type="RefSeq" id="WP_275681779.1">
    <property type="nucleotide sequence ID" value="NZ_JAJLJH010000001.1"/>
</dbReference>
<evidence type="ECO:0000256" key="2">
    <source>
        <dbReference type="SAM" id="SignalP"/>
    </source>
</evidence>
<dbReference type="SUPFAM" id="SSF48452">
    <property type="entry name" value="TPR-like"/>
    <property type="match status" value="1"/>
</dbReference>
<sequence length="410" mass="45668">MFQRRSSALPAGPARLLRLACLVLPLVLGACASPDSQNLVAQAPSFFDDASFAPSTEPIDPAEVFRLTPAMLAYIDDKILPLARTEGLAGALTDALYNRSKLQLEYEASMTRNAAEAFEARQGNCLSLVIMTGAFAKAMGLNVTFQQATIEEMWTRSGDMYFMSGHVNLQLDRPFAETVARVDRYRTFTVDFLPQEDTAGLHERPIHENTVLAMYMNNRAAEALVAGQIDNAYWRAREAVRLDPKFLSAYNTLAVVYMRHGDVARAETVLHAVLALVPDNPRMLANDAQSLRRLGRVAEAEAVDKRLAAIEPYPPFYFYNLGEAALKAHDYATARAMFKREIDREPDYHEFHYGLAVADFGLGRVDEARSELALALENSVKRTDHDLYAAKLDKLKAYRQVTLPTTPTLQ</sequence>
<dbReference type="Proteomes" id="UP001139353">
    <property type="component" value="Unassembled WGS sequence"/>
</dbReference>
<organism evidence="3 4">
    <name type="scientific">Scleromatobacter humisilvae</name>
    <dbReference type="NCBI Taxonomy" id="2897159"/>
    <lineage>
        <taxon>Bacteria</taxon>
        <taxon>Pseudomonadati</taxon>
        <taxon>Pseudomonadota</taxon>
        <taxon>Betaproteobacteria</taxon>
        <taxon>Burkholderiales</taxon>
        <taxon>Sphaerotilaceae</taxon>
        <taxon>Scleromatobacter</taxon>
    </lineage>
</organism>
<proteinExistence type="predicted"/>
<dbReference type="AlphaFoldDB" id="A0A9X2BYM9"/>
<dbReference type="Gene3D" id="1.25.40.10">
    <property type="entry name" value="Tetratricopeptide repeat domain"/>
    <property type="match status" value="2"/>
</dbReference>
<keyword evidence="1" id="KW-0802">TPR repeat</keyword>
<dbReference type="InterPro" id="IPR011990">
    <property type="entry name" value="TPR-like_helical_dom_sf"/>
</dbReference>
<feature type="signal peptide" evidence="2">
    <location>
        <begin position="1"/>
        <end position="32"/>
    </location>
</feature>
<keyword evidence="4" id="KW-1185">Reference proteome</keyword>
<evidence type="ECO:0000313" key="3">
    <source>
        <dbReference type="EMBL" id="MCK9685788.1"/>
    </source>
</evidence>
<keyword evidence="2" id="KW-0732">Signal</keyword>
<evidence type="ECO:0000256" key="1">
    <source>
        <dbReference type="PROSITE-ProRule" id="PRU00339"/>
    </source>
</evidence>
<evidence type="ECO:0000313" key="4">
    <source>
        <dbReference type="Proteomes" id="UP001139353"/>
    </source>
</evidence>
<dbReference type="SMART" id="SM00028">
    <property type="entry name" value="TPR"/>
    <property type="match status" value="3"/>
</dbReference>
<comment type="caution">
    <text evidence="3">The sequence shown here is derived from an EMBL/GenBank/DDBJ whole genome shotgun (WGS) entry which is preliminary data.</text>
</comment>
<accession>A0A9X2BYM9</accession>
<dbReference type="PROSITE" id="PS50005">
    <property type="entry name" value="TPR"/>
    <property type="match status" value="2"/>
</dbReference>
<dbReference type="Pfam" id="PF13432">
    <property type="entry name" value="TPR_16"/>
    <property type="match status" value="2"/>
</dbReference>
<dbReference type="InterPro" id="IPR019734">
    <property type="entry name" value="TPR_rpt"/>
</dbReference>